<dbReference type="OrthoDB" id="386291at2157"/>
<feature type="transmembrane region" description="Helical" evidence="1">
    <location>
        <begin position="90"/>
        <end position="112"/>
    </location>
</feature>
<proteinExistence type="predicted"/>
<evidence type="ECO:0000256" key="1">
    <source>
        <dbReference type="SAM" id="Phobius"/>
    </source>
</evidence>
<dbReference type="GeneID" id="56079153"/>
<evidence type="ECO:0000313" key="3">
    <source>
        <dbReference type="Proteomes" id="UP000509667"/>
    </source>
</evidence>
<evidence type="ECO:0000313" key="2">
    <source>
        <dbReference type="EMBL" id="QLH78477.1"/>
    </source>
</evidence>
<dbReference type="KEGG" id="hrr:HZS55_14780"/>
<protein>
    <submittedName>
        <fullName evidence="2">Uncharacterized protein</fullName>
    </submittedName>
</protein>
<feature type="transmembrane region" description="Helical" evidence="1">
    <location>
        <begin position="124"/>
        <end position="147"/>
    </location>
</feature>
<keyword evidence="1" id="KW-0472">Membrane</keyword>
<sequence length="214" mass="23632">MSRLTDGLRLLDEEAIALAFLPVINFTYIVWQLPDPGLALYGVAGLAALVSAATYNSYTYIDFRSFEFSQYGEFETKEDGTPYKKRKGNIVGIPILAVCSLLTISWVALLGYSLYRLYLLDNGSIWPISLIAISILFVCIVSTGVIFSSYEVDGDEDDSPDIDRFVDEQAGVVIYIITPSRSVESVVEVIPIDETELNLEASVNVDSSRESISK</sequence>
<dbReference type="RefSeq" id="WP_179908358.1">
    <property type="nucleotide sequence ID" value="NZ_CP058910.1"/>
</dbReference>
<organism evidence="2 3">
    <name type="scientific">Halosimplex rubrum</name>
    <dbReference type="NCBI Taxonomy" id="869889"/>
    <lineage>
        <taxon>Archaea</taxon>
        <taxon>Methanobacteriati</taxon>
        <taxon>Methanobacteriota</taxon>
        <taxon>Stenosarchaea group</taxon>
        <taxon>Halobacteria</taxon>
        <taxon>Halobacteriales</taxon>
        <taxon>Haloarculaceae</taxon>
        <taxon>Halosimplex</taxon>
    </lineage>
</organism>
<dbReference type="AlphaFoldDB" id="A0A7D5P1P3"/>
<keyword evidence="1" id="KW-0812">Transmembrane</keyword>
<feature type="transmembrane region" description="Helical" evidence="1">
    <location>
        <begin position="15"/>
        <end position="33"/>
    </location>
</feature>
<accession>A0A7D5P1P3</accession>
<reference evidence="2 3" key="1">
    <citation type="submission" date="2020-07" db="EMBL/GenBank/DDBJ databases">
        <title>Halosimplex pelagicum sp. nov. and Halosimplex rubrum sp. nov., isolated from salted brown alga Laminaria, and emended description of the genus Halosimplex.</title>
        <authorList>
            <person name="Cui H."/>
        </authorList>
    </citation>
    <scope>NUCLEOTIDE SEQUENCE [LARGE SCALE GENOMIC DNA]</scope>
    <source>
        <strain evidence="2 3">R27</strain>
    </source>
</reference>
<dbReference type="EMBL" id="CP058910">
    <property type="protein sequence ID" value="QLH78477.1"/>
    <property type="molecule type" value="Genomic_DNA"/>
</dbReference>
<keyword evidence="3" id="KW-1185">Reference proteome</keyword>
<feature type="transmembrane region" description="Helical" evidence="1">
    <location>
        <begin position="39"/>
        <end position="58"/>
    </location>
</feature>
<keyword evidence="1" id="KW-1133">Transmembrane helix</keyword>
<name>A0A7D5P1P3_9EURY</name>
<dbReference type="Proteomes" id="UP000509667">
    <property type="component" value="Chromosome"/>
</dbReference>
<gene>
    <name evidence="2" type="ORF">HZS55_14780</name>
</gene>